<protein>
    <submittedName>
        <fullName evidence="1">Uncharacterized protein</fullName>
    </submittedName>
</protein>
<dbReference type="Proteomes" id="UP001628156">
    <property type="component" value="Unassembled WGS sequence"/>
</dbReference>
<evidence type="ECO:0000313" key="1">
    <source>
        <dbReference type="EMBL" id="GAB1225784.1"/>
    </source>
</evidence>
<proteinExistence type="predicted"/>
<comment type="caution">
    <text evidence="1">The sequence shown here is derived from an EMBL/GenBank/DDBJ whole genome shotgun (WGS) entry which is preliminary data.</text>
</comment>
<reference evidence="1 2" key="1">
    <citation type="journal article" date="2019" name="PLoS Negl. Trop. Dis.">
        <title>Whole genome sequencing of Entamoeba nuttalli reveals mammalian host-related molecular signatures and a novel octapeptide-repeat surface protein.</title>
        <authorList>
            <person name="Tanaka M."/>
            <person name="Makiuchi T."/>
            <person name="Komiyama T."/>
            <person name="Shiina T."/>
            <person name="Osaki K."/>
            <person name="Tachibana H."/>
        </authorList>
    </citation>
    <scope>NUCLEOTIDE SEQUENCE [LARGE SCALE GENOMIC DNA]</scope>
    <source>
        <strain evidence="1 2">P19-061405</strain>
    </source>
</reference>
<gene>
    <name evidence="1" type="ORF">ENUP19_0262G0009</name>
</gene>
<evidence type="ECO:0000313" key="2">
    <source>
        <dbReference type="Proteomes" id="UP001628156"/>
    </source>
</evidence>
<name>A0ABQ0DSG7_9EUKA</name>
<organism evidence="1 2">
    <name type="scientific">Entamoeba nuttalli</name>
    <dbReference type="NCBI Taxonomy" id="412467"/>
    <lineage>
        <taxon>Eukaryota</taxon>
        <taxon>Amoebozoa</taxon>
        <taxon>Evosea</taxon>
        <taxon>Archamoebae</taxon>
        <taxon>Mastigamoebida</taxon>
        <taxon>Entamoebidae</taxon>
        <taxon>Entamoeba</taxon>
    </lineage>
</organism>
<feature type="non-terminal residue" evidence="1">
    <location>
        <position position="1"/>
    </location>
</feature>
<keyword evidence="2" id="KW-1185">Reference proteome</keyword>
<accession>A0ABQ0DSG7</accession>
<dbReference type="EMBL" id="BAAFRS010000262">
    <property type="protein sequence ID" value="GAB1225784.1"/>
    <property type="molecule type" value="Genomic_DNA"/>
</dbReference>
<sequence>LRVNFFSISWPYIMFDGIKMRFFAYSNLPASFGIYRIYFLNCQSNYCRMGGSFIPTTPEEYLEINIVEFEIHPQCF</sequence>